<reference evidence="2" key="2">
    <citation type="submission" date="2013-04" db="UniProtKB">
        <authorList>
            <consortium name="EnsemblPlants"/>
        </authorList>
    </citation>
    <scope>IDENTIFICATION</scope>
</reference>
<dbReference type="Gramene" id="OB03G43100.1">
    <property type="protein sequence ID" value="OB03G43100.1"/>
    <property type="gene ID" value="OB03G43100"/>
</dbReference>
<dbReference type="eggNOG" id="ENOG502S8WQ">
    <property type="taxonomic scope" value="Eukaryota"/>
</dbReference>
<dbReference type="InterPro" id="IPR003676">
    <property type="entry name" value="SAUR_fam"/>
</dbReference>
<accession>J3LTD4</accession>
<dbReference type="OrthoDB" id="838391at2759"/>
<protein>
    <recommendedName>
        <fullName evidence="4">Auxin responsive protein</fullName>
    </recommendedName>
</protein>
<evidence type="ECO:0000256" key="1">
    <source>
        <dbReference type="ARBA" id="ARBA00006974"/>
    </source>
</evidence>
<gene>
    <name evidence="2" type="primary">LOC107303810</name>
</gene>
<evidence type="ECO:0000313" key="2">
    <source>
        <dbReference type="EnsemblPlants" id="OB03G43100.1"/>
    </source>
</evidence>
<dbReference type="Pfam" id="PF02519">
    <property type="entry name" value="Auxin_inducible"/>
    <property type="match status" value="1"/>
</dbReference>
<dbReference type="OMA" id="EFGHDQK"/>
<dbReference type="PANTHER" id="PTHR31374">
    <property type="entry name" value="AUXIN-INDUCED PROTEIN-LIKE-RELATED"/>
    <property type="match status" value="1"/>
</dbReference>
<keyword evidence="3" id="KW-1185">Reference proteome</keyword>
<dbReference type="Proteomes" id="UP000006038">
    <property type="component" value="Chromosome 3"/>
</dbReference>
<dbReference type="GO" id="GO:0009733">
    <property type="term" value="P:response to auxin"/>
    <property type="evidence" value="ECO:0007669"/>
    <property type="project" value="InterPro"/>
</dbReference>
<dbReference type="STRING" id="4533.J3LTD4"/>
<dbReference type="RefSeq" id="XP_015690094.1">
    <property type="nucleotide sequence ID" value="XM_015834608.1"/>
</dbReference>
<dbReference type="PANTHER" id="PTHR31374:SF193">
    <property type="entry name" value="OS03G0780350 PROTEIN"/>
    <property type="match status" value="1"/>
</dbReference>
<name>J3LTD4_ORYBR</name>
<evidence type="ECO:0008006" key="4">
    <source>
        <dbReference type="Google" id="ProtNLM"/>
    </source>
</evidence>
<evidence type="ECO:0000313" key="3">
    <source>
        <dbReference type="Proteomes" id="UP000006038"/>
    </source>
</evidence>
<proteinExistence type="inferred from homology"/>
<dbReference type="KEGG" id="obr:107303810"/>
<dbReference type="EnsemblPlants" id="OB03G43100.1">
    <property type="protein sequence ID" value="OB03G43100.1"/>
    <property type="gene ID" value="OB03G43100"/>
</dbReference>
<organism evidence="2">
    <name type="scientific">Oryza brachyantha</name>
    <name type="common">malo sina</name>
    <dbReference type="NCBI Taxonomy" id="4533"/>
    <lineage>
        <taxon>Eukaryota</taxon>
        <taxon>Viridiplantae</taxon>
        <taxon>Streptophyta</taxon>
        <taxon>Embryophyta</taxon>
        <taxon>Tracheophyta</taxon>
        <taxon>Spermatophyta</taxon>
        <taxon>Magnoliopsida</taxon>
        <taxon>Liliopsida</taxon>
        <taxon>Poales</taxon>
        <taxon>Poaceae</taxon>
        <taxon>BOP clade</taxon>
        <taxon>Oryzoideae</taxon>
        <taxon>Oryzeae</taxon>
        <taxon>Oryzinae</taxon>
        <taxon>Oryza</taxon>
    </lineage>
</organism>
<dbReference type="GeneID" id="107303810"/>
<dbReference type="HOGENOM" id="CLU_098106_7_2_1"/>
<comment type="similarity">
    <text evidence="1">Belongs to the ARG7 family.</text>
</comment>
<reference evidence="2" key="1">
    <citation type="journal article" date="2013" name="Nat. Commun.">
        <title>Whole-genome sequencing of Oryza brachyantha reveals mechanisms underlying Oryza genome evolution.</title>
        <authorList>
            <person name="Chen J."/>
            <person name="Huang Q."/>
            <person name="Gao D."/>
            <person name="Wang J."/>
            <person name="Lang Y."/>
            <person name="Liu T."/>
            <person name="Li B."/>
            <person name="Bai Z."/>
            <person name="Luis Goicoechea J."/>
            <person name="Liang C."/>
            <person name="Chen C."/>
            <person name="Zhang W."/>
            <person name="Sun S."/>
            <person name="Liao Y."/>
            <person name="Zhang X."/>
            <person name="Yang L."/>
            <person name="Song C."/>
            <person name="Wang M."/>
            <person name="Shi J."/>
            <person name="Liu G."/>
            <person name="Liu J."/>
            <person name="Zhou H."/>
            <person name="Zhou W."/>
            <person name="Yu Q."/>
            <person name="An N."/>
            <person name="Chen Y."/>
            <person name="Cai Q."/>
            <person name="Wang B."/>
            <person name="Liu B."/>
            <person name="Min J."/>
            <person name="Huang Y."/>
            <person name="Wu H."/>
            <person name="Li Z."/>
            <person name="Zhang Y."/>
            <person name="Yin Y."/>
            <person name="Song W."/>
            <person name="Jiang J."/>
            <person name="Jackson S.A."/>
            <person name="Wing R.A."/>
            <person name="Wang J."/>
            <person name="Chen M."/>
        </authorList>
    </citation>
    <scope>NUCLEOTIDE SEQUENCE [LARGE SCALE GENOMIC DNA]</scope>
    <source>
        <strain evidence="2">cv. IRGC 101232</strain>
    </source>
</reference>
<sequence length="96" mass="10755">MGKILSVQRGRIPVLVGEGKEMERVVVHMEELHHPCFLVLLELAAMEFGHHQEGVLRIPCSVECFQATVELIRGSMLIRNVNGSSRNGPFRILGCF</sequence>
<dbReference type="AlphaFoldDB" id="J3LTD4"/>